<evidence type="ECO:0000256" key="1">
    <source>
        <dbReference type="SAM" id="Phobius"/>
    </source>
</evidence>
<proteinExistence type="predicted"/>
<keyword evidence="3" id="KW-1185">Reference proteome</keyword>
<feature type="transmembrane region" description="Helical" evidence="1">
    <location>
        <begin position="125"/>
        <end position="143"/>
    </location>
</feature>
<dbReference type="EMBL" id="CP108057">
    <property type="protein sequence ID" value="WUO44904.1"/>
    <property type="molecule type" value="Genomic_DNA"/>
</dbReference>
<reference evidence="2" key="1">
    <citation type="submission" date="2022-10" db="EMBL/GenBank/DDBJ databases">
        <title>The complete genomes of actinobacterial strains from the NBC collection.</title>
        <authorList>
            <person name="Joergensen T.S."/>
            <person name="Alvarez Arevalo M."/>
            <person name="Sterndorff E.B."/>
            <person name="Faurdal D."/>
            <person name="Vuksanovic O."/>
            <person name="Mourched A.-S."/>
            <person name="Charusanti P."/>
            <person name="Shaw S."/>
            <person name="Blin K."/>
            <person name="Weber T."/>
        </authorList>
    </citation>
    <scope>NUCLEOTIDE SEQUENCE</scope>
    <source>
        <strain evidence="2">NBC_00283</strain>
    </source>
</reference>
<evidence type="ECO:0000313" key="2">
    <source>
        <dbReference type="EMBL" id="WUO44904.1"/>
    </source>
</evidence>
<feature type="transmembrane region" description="Helical" evidence="1">
    <location>
        <begin position="31"/>
        <end position="47"/>
    </location>
</feature>
<keyword evidence="1" id="KW-0812">Transmembrane</keyword>
<keyword evidence="1" id="KW-1133">Transmembrane helix</keyword>
<gene>
    <name evidence="2" type="ORF">OHU17_03270</name>
</gene>
<feature type="transmembrane region" description="Helical" evidence="1">
    <location>
        <begin position="94"/>
        <end position="119"/>
    </location>
</feature>
<protein>
    <recommendedName>
        <fullName evidence="4">Integral membrane protein</fullName>
    </recommendedName>
</protein>
<organism evidence="2 3">
    <name type="scientific">Streptomyces goshikiensis</name>
    <dbReference type="NCBI Taxonomy" id="1942"/>
    <lineage>
        <taxon>Bacteria</taxon>
        <taxon>Bacillati</taxon>
        <taxon>Actinomycetota</taxon>
        <taxon>Actinomycetes</taxon>
        <taxon>Kitasatosporales</taxon>
        <taxon>Streptomycetaceae</taxon>
        <taxon>Streptomyces</taxon>
    </lineage>
</organism>
<keyword evidence="1" id="KW-0472">Membrane</keyword>
<name>A0ABZ1REK6_9ACTN</name>
<feature type="transmembrane region" description="Helical" evidence="1">
    <location>
        <begin position="155"/>
        <end position="176"/>
    </location>
</feature>
<sequence length="178" mass="17569">MAHDEPPGADGADEALEDDPRFAAARLKERLYASITMISVVIGLAAAEHADAVGAAATVLTAAVGLWLAALVADQQAHRVVHGRLATGHELHAMLAVSSPLLVSAAGPLVLIGAAALGVMELDTALLTAAAVNVATLFAWGCFGGIRMGGGTVSALLAGALDAAIGTAVALVKAAAGH</sequence>
<accession>A0ABZ1REK6</accession>
<evidence type="ECO:0008006" key="4">
    <source>
        <dbReference type="Google" id="ProtNLM"/>
    </source>
</evidence>
<feature type="transmembrane region" description="Helical" evidence="1">
    <location>
        <begin position="53"/>
        <end position="73"/>
    </location>
</feature>
<dbReference type="Proteomes" id="UP001432075">
    <property type="component" value="Chromosome"/>
</dbReference>
<evidence type="ECO:0000313" key="3">
    <source>
        <dbReference type="Proteomes" id="UP001432075"/>
    </source>
</evidence>
<dbReference type="RefSeq" id="WP_073798764.1">
    <property type="nucleotide sequence ID" value="NZ_CP108057.1"/>
</dbReference>